<feature type="transmembrane region" description="Helical" evidence="8">
    <location>
        <begin position="227"/>
        <end position="247"/>
    </location>
</feature>
<evidence type="ECO:0000256" key="6">
    <source>
        <dbReference type="ARBA" id="ARBA00022989"/>
    </source>
</evidence>
<feature type="transmembrane region" description="Helical" evidence="8">
    <location>
        <begin position="55"/>
        <end position="78"/>
    </location>
</feature>
<evidence type="ECO:0000256" key="8">
    <source>
        <dbReference type="SAM" id="Phobius"/>
    </source>
</evidence>
<feature type="transmembrane region" description="Helical" evidence="8">
    <location>
        <begin position="21"/>
        <end position="43"/>
    </location>
</feature>
<feature type="transmembrane region" description="Helical" evidence="8">
    <location>
        <begin position="111"/>
        <end position="138"/>
    </location>
</feature>
<gene>
    <name evidence="9" type="ORF">HNQ96_005937</name>
</gene>
<keyword evidence="5 8" id="KW-0812">Transmembrane</keyword>
<keyword evidence="6 8" id="KW-1133">Transmembrane helix</keyword>
<name>A0A8E1WK93_9HYPH</name>
<keyword evidence="3" id="KW-1003">Cell membrane</keyword>
<dbReference type="InterPro" id="IPR001851">
    <property type="entry name" value="ABC_transp_permease"/>
</dbReference>
<keyword evidence="7 8" id="KW-0472">Membrane</keyword>
<keyword evidence="2" id="KW-0813">Transport</keyword>
<dbReference type="EMBL" id="JACHGI010000022">
    <property type="protein sequence ID" value="MBB6470043.1"/>
    <property type="molecule type" value="Genomic_DNA"/>
</dbReference>
<evidence type="ECO:0000256" key="1">
    <source>
        <dbReference type="ARBA" id="ARBA00004651"/>
    </source>
</evidence>
<feature type="transmembrane region" description="Helical" evidence="8">
    <location>
        <begin position="253"/>
        <end position="275"/>
    </location>
</feature>
<evidence type="ECO:0000256" key="4">
    <source>
        <dbReference type="ARBA" id="ARBA00022519"/>
    </source>
</evidence>
<accession>A0A8E1WK93</accession>
<evidence type="ECO:0000256" key="2">
    <source>
        <dbReference type="ARBA" id="ARBA00022448"/>
    </source>
</evidence>
<dbReference type="Pfam" id="PF02653">
    <property type="entry name" value="BPD_transp_2"/>
    <property type="match status" value="1"/>
</dbReference>
<evidence type="ECO:0000256" key="3">
    <source>
        <dbReference type="ARBA" id="ARBA00022475"/>
    </source>
</evidence>
<dbReference type="AlphaFoldDB" id="A0A8E1WK93"/>
<dbReference type="RefSeq" id="WP_184773930.1">
    <property type="nucleotide sequence ID" value="NZ_JACHGI010000022.1"/>
</dbReference>
<dbReference type="GO" id="GO:0005886">
    <property type="term" value="C:plasma membrane"/>
    <property type="evidence" value="ECO:0007669"/>
    <property type="project" value="UniProtKB-SubCell"/>
</dbReference>
<feature type="transmembrane region" description="Helical" evidence="8">
    <location>
        <begin position="183"/>
        <end position="201"/>
    </location>
</feature>
<proteinExistence type="predicted"/>
<sequence>MTIPEITDTPPKTSARSSWIGSFDTASAAPVIFLVLLIVGFSIAEPAYFPTRENFVTILNDGALLALLACGLTLVLIVGEFDLSIAATASLAGALATVLITQLGWPVPTAFLVVLASALIIGAFNGILVTVLEIPALVATIGTASLLDGATLWVTGNSVIFMGFTDAFIWYGSWRIAGLQAPFFYLLALAILIAIALRYTVTGRHLYATGGNRAASRMAGIRVNRNVLLAFVACAVLASITGFMYTARQGSLTPLFGTSMMLPAYAAAFLGYVTLANRRFHILGTVIGVYIIGTGTLGLLLIGAPAYSQQLFAGAVLIAATGGSRVRNLLRK</sequence>
<evidence type="ECO:0000313" key="10">
    <source>
        <dbReference type="Proteomes" id="UP000532373"/>
    </source>
</evidence>
<feature type="transmembrane region" description="Helical" evidence="8">
    <location>
        <begin position="85"/>
        <end position="105"/>
    </location>
</feature>
<evidence type="ECO:0000313" key="9">
    <source>
        <dbReference type="EMBL" id="MBB6470043.1"/>
    </source>
</evidence>
<protein>
    <submittedName>
        <fullName evidence="9">Ribose transport system permease protein</fullName>
    </submittedName>
</protein>
<feature type="transmembrane region" description="Helical" evidence="8">
    <location>
        <begin position="310"/>
        <end position="330"/>
    </location>
</feature>
<dbReference type="GO" id="GO:0022857">
    <property type="term" value="F:transmembrane transporter activity"/>
    <property type="evidence" value="ECO:0007669"/>
    <property type="project" value="InterPro"/>
</dbReference>
<dbReference type="Proteomes" id="UP000532373">
    <property type="component" value="Unassembled WGS sequence"/>
</dbReference>
<dbReference type="PANTHER" id="PTHR32196:SF21">
    <property type="entry name" value="ABC TRANSPORTER PERMEASE PROTEIN YPHD-RELATED"/>
    <property type="match status" value="1"/>
</dbReference>
<organism evidence="9 10">
    <name type="scientific">Aminobacter carboxidus</name>
    <dbReference type="NCBI Taxonomy" id="376165"/>
    <lineage>
        <taxon>Bacteria</taxon>
        <taxon>Pseudomonadati</taxon>
        <taxon>Pseudomonadota</taxon>
        <taxon>Alphaproteobacteria</taxon>
        <taxon>Hyphomicrobiales</taxon>
        <taxon>Phyllobacteriaceae</taxon>
        <taxon>Aminobacter</taxon>
    </lineage>
</organism>
<keyword evidence="4" id="KW-0997">Cell inner membrane</keyword>
<feature type="transmembrane region" description="Helical" evidence="8">
    <location>
        <begin position="150"/>
        <end position="171"/>
    </location>
</feature>
<evidence type="ECO:0000256" key="7">
    <source>
        <dbReference type="ARBA" id="ARBA00023136"/>
    </source>
</evidence>
<comment type="subcellular location">
    <subcellularLocation>
        <location evidence="1">Cell membrane</location>
        <topology evidence="1">Multi-pass membrane protein</topology>
    </subcellularLocation>
</comment>
<dbReference type="PANTHER" id="PTHR32196">
    <property type="entry name" value="ABC TRANSPORTER PERMEASE PROTEIN YPHD-RELATED-RELATED"/>
    <property type="match status" value="1"/>
</dbReference>
<dbReference type="CDD" id="cd06579">
    <property type="entry name" value="TM_PBP1_transp_AraH_like"/>
    <property type="match status" value="1"/>
</dbReference>
<reference evidence="9 10" key="1">
    <citation type="submission" date="2020-08" db="EMBL/GenBank/DDBJ databases">
        <title>Genomic Encyclopedia of Type Strains, Phase IV (KMG-IV): sequencing the most valuable type-strain genomes for metagenomic binning, comparative biology and taxonomic classification.</title>
        <authorList>
            <person name="Goeker M."/>
        </authorList>
    </citation>
    <scope>NUCLEOTIDE SEQUENCE [LARGE SCALE GENOMIC DNA]</scope>
    <source>
        <strain evidence="9 10">DSM 17454</strain>
    </source>
</reference>
<feature type="transmembrane region" description="Helical" evidence="8">
    <location>
        <begin position="282"/>
        <end position="304"/>
    </location>
</feature>
<evidence type="ECO:0000256" key="5">
    <source>
        <dbReference type="ARBA" id="ARBA00022692"/>
    </source>
</evidence>
<comment type="caution">
    <text evidence="9">The sequence shown here is derived from an EMBL/GenBank/DDBJ whole genome shotgun (WGS) entry which is preliminary data.</text>
</comment>